<keyword evidence="1" id="KW-0732">Signal</keyword>
<keyword evidence="3" id="KW-1185">Reference proteome</keyword>
<dbReference type="RefSeq" id="WP_231617787.1">
    <property type="nucleotide sequence ID" value="NZ_SJPY01000008.1"/>
</dbReference>
<evidence type="ECO:0000313" key="2">
    <source>
        <dbReference type="EMBL" id="TWU36638.1"/>
    </source>
</evidence>
<organism evidence="2 3">
    <name type="scientific">Novipirellula aureliae</name>
    <dbReference type="NCBI Taxonomy" id="2527966"/>
    <lineage>
        <taxon>Bacteria</taxon>
        <taxon>Pseudomonadati</taxon>
        <taxon>Planctomycetota</taxon>
        <taxon>Planctomycetia</taxon>
        <taxon>Pirellulales</taxon>
        <taxon>Pirellulaceae</taxon>
        <taxon>Novipirellula</taxon>
    </lineage>
</organism>
<sequence length="343" mass="38052" precursor="true">MKFRMPLAMVALTALSLSLPIQADDDLRSRADKHAPASLMGDHLHKPGEWMVEYKYMNMFMDGNRAGSQSLSDEDALGFGDGFFATPTNMTMEMHMLHVMYGYTEDVTLYTMLMLPSITMDHLRGPTFPAAALRGLPFTVHNSGLGDTGIGALVRLYSDEDDDLILNLGASLPTGDIYRTTSIPTNGHSDQTLPYPMRLGSGTFNARPGITWKRYYEFGSFGAQFQTDLPIGRNYRGYSVSDDYRLNAWYSQLITNNLSTSIRIQNLWRSNFDGVDLETPDAVISTNVEDFRGGYSLNLGLGAAALLGENLLNVEFVPTLYQDLNGVQLETDWSLAASWSKSL</sequence>
<name>A0A5C6DIU4_9BACT</name>
<dbReference type="EMBL" id="SJPY01000008">
    <property type="protein sequence ID" value="TWU36638.1"/>
    <property type="molecule type" value="Genomic_DNA"/>
</dbReference>
<dbReference type="Proteomes" id="UP000315471">
    <property type="component" value="Unassembled WGS sequence"/>
</dbReference>
<comment type="caution">
    <text evidence="2">The sequence shown here is derived from an EMBL/GenBank/DDBJ whole genome shotgun (WGS) entry which is preliminary data.</text>
</comment>
<protein>
    <recommendedName>
        <fullName evidence="4">Transporter</fullName>
    </recommendedName>
</protein>
<accession>A0A5C6DIU4</accession>
<gene>
    <name evidence="2" type="ORF">Q31b_49190</name>
</gene>
<feature type="signal peptide" evidence="1">
    <location>
        <begin position="1"/>
        <end position="23"/>
    </location>
</feature>
<reference evidence="2 3" key="1">
    <citation type="submission" date="2019-02" db="EMBL/GenBank/DDBJ databases">
        <title>Deep-cultivation of Planctomycetes and their phenomic and genomic characterization uncovers novel biology.</title>
        <authorList>
            <person name="Wiegand S."/>
            <person name="Jogler M."/>
            <person name="Boedeker C."/>
            <person name="Pinto D."/>
            <person name="Vollmers J."/>
            <person name="Rivas-Marin E."/>
            <person name="Kohn T."/>
            <person name="Peeters S.H."/>
            <person name="Heuer A."/>
            <person name="Rast P."/>
            <person name="Oberbeckmann S."/>
            <person name="Bunk B."/>
            <person name="Jeske O."/>
            <person name="Meyerdierks A."/>
            <person name="Storesund J.E."/>
            <person name="Kallscheuer N."/>
            <person name="Luecker S."/>
            <person name="Lage O.M."/>
            <person name="Pohl T."/>
            <person name="Merkel B.J."/>
            <person name="Hornburger P."/>
            <person name="Mueller R.-W."/>
            <person name="Bruemmer F."/>
            <person name="Labrenz M."/>
            <person name="Spormann A.M."/>
            <person name="Op Den Camp H."/>
            <person name="Overmann J."/>
            <person name="Amann R."/>
            <person name="Jetten M.S.M."/>
            <person name="Mascher T."/>
            <person name="Medema M.H."/>
            <person name="Devos D.P."/>
            <person name="Kaster A.-K."/>
            <person name="Ovreas L."/>
            <person name="Rohde M."/>
            <person name="Galperin M.Y."/>
            <person name="Jogler C."/>
        </authorList>
    </citation>
    <scope>NUCLEOTIDE SEQUENCE [LARGE SCALE GENOMIC DNA]</scope>
    <source>
        <strain evidence="2 3">Q31b</strain>
    </source>
</reference>
<evidence type="ECO:0000256" key="1">
    <source>
        <dbReference type="SAM" id="SignalP"/>
    </source>
</evidence>
<feature type="chain" id="PRO_5023049705" description="Transporter" evidence="1">
    <location>
        <begin position="24"/>
        <end position="343"/>
    </location>
</feature>
<evidence type="ECO:0008006" key="4">
    <source>
        <dbReference type="Google" id="ProtNLM"/>
    </source>
</evidence>
<proteinExistence type="predicted"/>
<evidence type="ECO:0000313" key="3">
    <source>
        <dbReference type="Proteomes" id="UP000315471"/>
    </source>
</evidence>
<dbReference type="AlphaFoldDB" id="A0A5C6DIU4"/>